<dbReference type="STRING" id="1324314.BVG16_06875"/>
<dbReference type="EC" id="2.7.7.12" evidence="10"/>
<dbReference type="InterPro" id="IPR000766">
    <property type="entry name" value="GalP_uridyl_Trfase_II"/>
</dbReference>
<protein>
    <recommendedName>
        <fullName evidence="10">Galactose-1-phosphate uridylyltransferase</fullName>
        <shortName evidence="10">Gal-1-P uridylyltransferase</shortName>
        <ecNumber evidence="10">2.7.7.12</ecNumber>
    </recommendedName>
    <alternativeName>
        <fullName evidence="10">UDP-glucose--hexose-1-phosphate uridylyltransferase</fullName>
    </alternativeName>
</protein>
<accession>A0A1T2XKP8</accession>
<evidence type="ECO:0000313" key="14">
    <source>
        <dbReference type="Proteomes" id="UP000190188"/>
    </source>
</evidence>
<dbReference type="Proteomes" id="UP000190188">
    <property type="component" value="Unassembled WGS sequence"/>
</dbReference>
<sequence>MMTQTELQVQPENALLAIERLVQFARHKNMIAAEDENYTRNGLLDLFRLDAPYVGDRLEEAPAEEPHAILAELILYGYSIGLIPEFNTTYADLLDAKIMGLLMPRPSEVVRQFRETAKGQGIAAATDEFYRLCIDSNYIQMERIRKNSYWKHPSDYGDIEMTINVSKPEKNPKEIAMALQAAPSHYPKCLLCAENVGYAGRLNHPARQNLRVIPVELTQEQWLFQYSPYVYYNEHCIVFHSEHVPMKLTHQTFARLVDFVEQFPHYFVGTNADLPIVGGSILTHDHFQGGHHTFPIEKSRLETGFAHAAYPEVRIHRVKWPMSVLRLTSKNRDELLRAANSVYDAWKEYSDRDAQIDAYSEKDGQRVPHNTVTPIVRFNAKQAYEMDLVLRNNRTDEEHPEGIFHPHRHLHHIKKENIGLIEVMGVAILPGRLKTQFDLIAQILSEPSSWNKETAAEQYPSIAEHHAWVDQLLEQYGQAATKAEAMQLLEREVGDKFVEILSNAGVYKRTAEGLEAFNRFVQSMGWKEIDEA</sequence>
<dbReference type="InterPro" id="IPR005849">
    <property type="entry name" value="GalP_Utransf_N"/>
</dbReference>
<evidence type="ECO:0000256" key="10">
    <source>
        <dbReference type="HAMAP-Rule" id="MF_00571"/>
    </source>
</evidence>
<feature type="domain" description="Galactose-1-phosphate uridyl transferase N-terminal" evidence="11">
    <location>
        <begin position="87"/>
        <end position="245"/>
    </location>
</feature>
<name>A0A1T2XKP8_9BACL</name>
<evidence type="ECO:0000256" key="8">
    <source>
        <dbReference type="ARBA" id="ARBA00023144"/>
    </source>
</evidence>
<dbReference type="HAMAP" id="MF_00571">
    <property type="entry name" value="GalP_UDP_trans"/>
    <property type="match status" value="1"/>
</dbReference>
<evidence type="ECO:0000256" key="7">
    <source>
        <dbReference type="ARBA" id="ARBA00022695"/>
    </source>
</evidence>
<comment type="subcellular location">
    <subcellularLocation>
        <location evidence="2 10">Cytoplasm</location>
    </subcellularLocation>
</comment>
<dbReference type="PROSITE" id="PS01163">
    <property type="entry name" value="GAL_P_UDP_TRANSF_II"/>
    <property type="match status" value="1"/>
</dbReference>
<evidence type="ECO:0000259" key="12">
    <source>
        <dbReference type="Pfam" id="PF02744"/>
    </source>
</evidence>
<dbReference type="PIRSF" id="PIRSF006005">
    <property type="entry name" value="GalT_BS"/>
    <property type="match status" value="1"/>
</dbReference>
<feature type="domain" description="Galactose-1-phosphate uridyl transferase C-terminal" evidence="12">
    <location>
        <begin position="261"/>
        <end position="436"/>
    </location>
</feature>
<evidence type="ECO:0000259" key="11">
    <source>
        <dbReference type="Pfam" id="PF01087"/>
    </source>
</evidence>
<keyword evidence="8 10" id="KW-0299">Galactose metabolism</keyword>
<keyword evidence="14" id="KW-1185">Reference proteome</keyword>
<keyword evidence="5 10" id="KW-0963">Cytoplasm</keyword>
<keyword evidence="6 10" id="KW-0808">Transferase</keyword>
<dbReference type="EMBL" id="MSZX01000002">
    <property type="protein sequence ID" value="OPA80447.1"/>
    <property type="molecule type" value="Genomic_DNA"/>
</dbReference>
<proteinExistence type="inferred from homology"/>
<dbReference type="Pfam" id="PF01087">
    <property type="entry name" value="GalP_UDP_transf"/>
    <property type="match status" value="1"/>
</dbReference>
<dbReference type="UniPathway" id="UPA00214"/>
<reference evidence="13 14" key="1">
    <citation type="submission" date="2017-01" db="EMBL/GenBank/DDBJ databases">
        <title>Genome analysis of Paenibacillus selenitrireducens ES3-24.</title>
        <authorList>
            <person name="Xu D."/>
            <person name="Yao R."/>
            <person name="Zheng S."/>
        </authorList>
    </citation>
    <scope>NUCLEOTIDE SEQUENCE [LARGE SCALE GENOMIC DNA]</scope>
    <source>
        <strain evidence="13 14">ES3-24</strain>
    </source>
</reference>
<keyword evidence="7 10" id="KW-0548">Nucleotidyltransferase</keyword>
<dbReference type="AlphaFoldDB" id="A0A1T2XKP8"/>
<evidence type="ECO:0000256" key="1">
    <source>
        <dbReference type="ARBA" id="ARBA00001107"/>
    </source>
</evidence>
<dbReference type="PANTHER" id="PTHR39191:SF1">
    <property type="entry name" value="DUF4922 DOMAIN-CONTAINING PROTEIN"/>
    <property type="match status" value="1"/>
</dbReference>
<evidence type="ECO:0000313" key="13">
    <source>
        <dbReference type="EMBL" id="OPA80447.1"/>
    </source>
</evidence>
<dbReference type="RefSeq" id="WP_078497796.1">
    <property type="nucleotide sequence ID" value="NZ_MSZX01000002.1"/>
</dbReference>
<dbReference type="NCBIfam" id="NF003629">
    <property type="entry name" value="PRK05270.1-2"/>
    <property type="match status" value="1"/>
</dbReference>
<keyword evidence="9 10" id="KW-0119">Carbohydrate metabolism</keyword>
<dbReference type="Pfam" id="PF02744">
    <property type="entry name" value="GalP_UDP_tr_C"/>
    <property type="match status" value="1"/>
</dbReference>
<comment type="similarity">
    <text evidence="4 10">Belongs to the galactose-1-phosphate uridylyltransferase type 2 family.</text>
</comment>
<evidence type="ECO:0000256" key="4">
    <source>
        <dbReference type="ARBA" id="ARBA00008706"/>
    </source>
</evidence>
<comment type="caution">
    <text evidence="13">The sequence shown here is derived from an EMBL/GenBank/DDBJ whole genome shotgun (WGS) entry which is preliminary data.</text>
</comment>
<dbReference type="GO" id="GO:0005737">
    <property type="term" value="C:cytoplasm"/>
    <property type="evidence" value="ECO:0007669"/>
    <property type="project" value="UniProtKB-SubCell"/>
</dbReference>
<dbReference type="OrthoDB" id="2293at2"/>
<evidence type="ECO:0000256" key="3">
    <source>
        <dbReference type="ARBA" id="ARBA00004947"/>
    </source>
</evidence>
<comment type="pathway">
    <text evidence="3 10">Carbohydrate metabolism; galactose metabolism.</text>
</comment>
<evidence type="ECO:0000256" key="5">
    <source>
        <dbReference type="ARBA" id="ARBA00022490"/>
    </source>
</evidence>
<dbReference type="GO" id="GO:0006012">
    <property type="term" value="P:galactose metabolic process"/>
    <property type="evidence" value="ECO:0007669"/>
    <property type="project" value="UniProtKB-UniRule"/>
</dbReference>
<evidence type="ECO:0000256" key="2">
    <source>
        <dbReference type="ARBA" id="ARBA00004496"/>
    </source>
</evidence>
<dbReference type="InterPro" id="IPR005850">
    <property type="entry name" value="GalP_Utransf_C"/>
</dbReference>
<evidence type="ECO:0000256" key="9">
    <source>
        <dbReference type="ARBA" id="ARBA00023277"/>
    </source>
</evidence>
<evidence type="ECO:0000256" key="6">
    <source>
        <dbReference type="ARBA" id="ARBA00022679"/>
    </source>
</evidence>
<comment type="catalytic activity">
    <reaction evidence="1 10">
        <text>alpha-D-galactose 1-phosphate + UDP-alpha-D-glucose = alpha-D-glucose 1-phosphate + UDP-alpha-D-galactose</text>
        <dbReference type="Rhea" id="RHEA:13989"/>
        <dbReference type="ChEBI" id="CHEBI:58336"/>
        <dbReference type="ChEBI" id="CHEBI:58601"/>
        <dbReference type="ChEBI" id="CHEBI:58885"/>
        <dbReference type="ChEBI" id="CHEBI:66914"/>
        <dbReference type="EC" id="2.7.7.12"/>
    </reaction>
</comment>
<organism evidence="13 14">
    <name type="scientific">Paenibacillus selenitireducens</name>
    <dbReference type="NCBI Taxonomy" id="1324314"/>
    <lineage>
        <taxon>Bacteria</taxon>
        <taxon>Bacillati</taxon>
        <taxon>Bacillota</taxon>
        <taxon>Bacilli</taxon>
        <taxon>Bacillales</taxon>
        <taxon>Paenibacillaceae</taxon>
        <taxon>Paenibacillus</taxon>
    </lineage>
</organism>
<dbReference type="GO" id="GO:0008108">
    <property type="term" value="F:UDP-glucose:hexose-1-phosphate uridylyltransferase activity"/>
    <property type="evidence" value="ECO:0007669"/>
    <property type="project" value="UniProtKB-UniRule"/>
</dbReference>
<gene>
    <name evidence="10" type="primary">galT</name>
    <name evidence="13" type="ORF">BVG16_06875</name>
</gene>
<dbReference type="PANTHER" id="PTHR39191">
    <property type="entry name" value="GALACTOSE-1-PHOSPHATE URIDYLYLTRANSFERASE"/>
    <property type="match status" value="1"/>
</dbReference>
<dbReference type="InterPro" id="IPR023425">
    <property type="entry name" value="GalP_uridyl_Trfase_II_CS"/>
</dbReference>